<dbReference type="Proteomes" id="UP000507470">
    <property type="component" value="Unassembled WGS sequence"/>
</dbReference>
<sequence length="282" mass="31873">MLSGLSSLLKLFKSKQQLDKPAKSKLGQSLFTLHHQTDLTSVVGNDNGWVTDIVMMNDGRLVKCVPYQCILLICNTDGSQVDIIDVQNGPRCITAVNNSTVAVTLRWGHCIEMYDTNNKLKLKSIPVPGMLLSSGITTINNKLVVRGYKRLQIIDHQTGEVVQKIQADCDPWRVHGSGDRIFYSDLYSNKNNNNLYWYSYTDDRHHTLKLSSHPRSMTTLQDGSMYVVCWDGSLQHVSSDGNKYKTTKTLPSISSCDEMHYNLIQRKLVIIKNNCVEVFNEI</sequence>
<name>A0A6J8BF19_MYTCO</name>
<reference evidence="1 2" key="1">
    <citation type="submission" date="2020-06" db="EMBL/GenBank/DDBJ databases">
        <authorList>
            <person name="Li R."/>
            <person name="Bekaert M."/>
        </authorList>
    </citation>
    <scope>NUCLEOTIDE SEQUENCE [LARGE SCALE GENOMIC DNA]</scope>
    <source>
        <strain evidence="2">wild</strain>
    </source>
</reference>
<dbReference type="OrthoDB" id="6143950at2759"/>
<keyword evidence="1" id="KW-0378">Hydrolase</keyword>
<evidence type="ECO:0000313" key="1">
    <source>
        <dbReference type="EMBL" id="CAC5381860.1"/>
    </source>
</evidence>
<gene>
    <name evidence="1" type="ORF">MCOR_17722</name>
</gene>
<dbReference type="InterPro" id="IPR015943">
    <property type="entry name" value="WD40/YVTN_repeat-like_dom_sf"/>
</dbReference>
<dbReference type="Gene3D" id="2.130.10.10">
    <property type="entry name" value="YVTN repeat-like/Quinoprotein amine dehydrogenase"/>
    <property type="match status" value="1"/>
</dbReference>
<proteinExistence type="predicted"/>
<accession>A0A6J8BF19</accession>
<dbReference type="InterPro" id="IPR011044">
    <property type="entry name" value="Quino_amine_DH_bsu"/>
</dbReference>
<dbReference type="GO" id="GO:0004722">
    <property type="term" value="F:protein serine/threonine phosphatase activity"/>
    <property type="evidence" value="ECO:0007669"/>
    <property type="project" value="UniProtKB-EC"/>
</dbReference>
<evidence type="ECO:0000313" key="2">
    <source>
        <dbReference type="Proteomes" id="UP000507470"/>
    </source>
</evidence>
<dbReference type="AlphaFoldDB" id="A0A6J8BF19"/>
<keyword evidence="2" id="KW-1185">Reference proteome</keyword>
<dbReference type="EMBL" id="CACVKT020003131">
    <property type="protein sequence ID" value="CAC5381860.1"/>
    <property type="molecule type" value="Genomic_DNA"/>
</dbReference>
<dbReference type="SUPFAM" id="SSF50969">
    <property type="entry name" value="YVTN repeat-like/Quinoprotein amine dehydrogenase"/>
    <property type="match status" value="1"/>
</dbReference>
<protein>
    <submittedName>
        <fullName evidence="1">PHLPP</fullName>
        <ecNumber evidence="1">3.1.3.16</ecNumber>
    </submittedName>
</protein>
<dbReference type="EC" id="3.1.3.16" evidence="1"/>
<organism evidence="1 2">
    <name type="scientific">Mytilus coruscus</name>
    <name type="common">Sea mussel</name>
    <dbReference type="NCBI Taxonomy" id="42192"/>
    <lineage>
        <taxon>Eukaryota</taxon>
        <taxon>Metazoa</taxon>
        <taxon>Spiralia</taxon>
        <taxon>Lophotrochozoa</taxon>
        <taxon>Mollusca</taxon>
        <taxon>Bivalvia</taxon>
        <taxon>Autobranchia</taxon>
        <taxon>Pteriomorphia</taxon>
        <taxon>Mytilida</taxon>
        <taxon>Mytiloidea</taxon>
        <taxon>Mytilidae</taxon>
        <taxon>Mytilinae</taxon>
        <taxon>Mytilus</taxon>
    </lineage>
</organism>